<keyword evidence="3 7" id="KW-0560">Oxidoreductase</keyword>
<dbReference type="AlphaFoldDB" id="Q6KZK6"/>
<dbReference type="GO" id="GO:0009898">
    <property type="term" value="C:cytoplasmic side of plasma membrane"/>
    <property type="evidence" value="ECO:0007669"/>
    <property type="project" value="TreeGrafter"/>
</dbReference>
<evidence type="ECO:0000313" key="8">
    <source>
        <dbReference type="Proteomes" id="UP000000438"/>
    </source>
</evidence>
<comment type="pathway">
    <text evidence="1">Amino-acid degradation; L-proline degradation into L-glutamate; L-glutamate from L-proline: step 2/2.</text>
</comment>
<protein>
    <recommendedName>
        <fullName evidence="2">L-glutamate gamma-semialdehyde dehydrogenase</fullName>
        <ecNumber evidence="2">1.2.1.88</ecNumber>
    </recommendedName>
</protein>
<dbReference type="Gene3D" id="3.40.309.10">
    <property type="entry name" value="Aldehyde Dehydrogenase, Chain A, domain 2"/>
    <property type="match status" value="1"/>
</dbReference>
<dbReference type="InterPro" id="IPR050485">
    <property type="entry name" value="Proline_metab_enzyme"/>
</dbReference>
<dbReference type="eggNOG" id="arCOG01252">
    <property type="taxonomic scope" value="Archaea"/>
</dbReference>
<dbReference type="InterPro" id="IPR016160">
    <property type="entry name" value="Ald_DH_CS_CYS"/>
</dbReference>
<evidence type="ECO:0000256" key="5">
    <source>
        <dbReference type="ARBA" id="ARBA00048142"/>
    </source>
</evidence>
<reference evidence="7 8" key="1">
    <citation type="journal article" date="2004" name="Proc. Natl. Acad. Sci. U.S.A.">
        <title>Genome sequence of Picrophilus torridus and its implications for life around pH 0.</title>
        <authorList>
            <person name="Futterer O."/>
            <person name="Angelov A."/>
            <person name="Liesegang H."/>
            <person name="Gottschalk G."/>
            <person name="Schleper C."/>
            <person name="Schepers B."/>
            <person name="Dock C."/>
            <person name="Antranikian G."/>
            <person name="Liebl W."/>
        </authorList>
    </citation>
    <scope>NUCLEOTIDE SEQUENCE [LARGE SCALE GENOMIC DNA]</scope>
    <source>
        <strain evidence="8">ATCC 700027 / DSM 9790 / JCM 10055 / NBRC 100828</strain>
    </source>
</reference>
<keyword evidence="4" id="KW-0520">NAD</keyword>
<dbReference type="GO" id="GO:0003842">
    <property type="term" value="F:L-glutamate gamma-semialdehyde dehydrogenase activity"/>
    <property type="evidence" value="ECO:0007669"/>
    <property type="project" value="UniProtKB-EC"/>
</dbReference>
<dbReference type="RefSeq" id="WP_011178062.1">
    <property type="nucleotide sequence ID" value="NC_005877.1"/>
</dbReference>
<dbReference type="PROSITE" id="PS00070">
    <property type="entry name" value="ALDEHYDE_DEHYDR_CYS"/>
    <property type="match status" value="1"/>
</dbReference>
<dbReference type="KEGG" id="pto:PTO1261"/>
<proteinExistence type="predicted"/>
<evidence type="ECO:0000256" key="1">
    <source>
        <dbReference type="ARBA" id="ARBA00004786"/>
    </source>
</evidence>
<dbReference type="STRING" id="263820.PTO1261"/>
<dbReference type="PANTHER" id="PTHR42862:SF1">
    <property type="entry name" value="DELTA-1-PYRROLINE-5-CARBOXYLATE DEHYDROGENASE 2, ISOFORM A-RELATED"/>
    <property type="match status" value="1"/>
</dbReference>
<evidence type="ECO:0000313" key="7">
    <source>
        <dbReference type="EMBL" id="AAT43846.1"/>
    </source>
</evidence>
<name>Q6KZK6_PICTO</name>
<evidence type="ECO:0000259" key="6">
    <source>
        <dbReference type="Pfam" id="PF00171"/>
    </source>
</evidence>
<dbReference type="InParanoid" id="Q6KZK6"/>
<dbReference type="OrthoDB" id="6342at2157"/>
<dbReference type="HOGENOM" id="CLU_005391_0_0_2"/>
<dbReference type="GeneID" id="2844778"/>
<dbReference type="Gene3D" id="3.40.605.10">
    <property type="entry name" value="Aldehyde Dehydrogenase, Chain A, domain 1"/>
    <property type="match status" value="1"/>
</dbReference>
<dbReference type="InterPro" id="IPR016163">
    <property type="entry name" value="Ald_DH_C"/>
</dbReference>
<dbReference type="PaxDb" id="263820-PTO1261"/>
<dbReference type="InterPro" id="IPR016161">
    <property type="entry name" value="Ald_DH/histidinol_DH"/>
</dbReference>
<dbReference type="InterPro" id="IPR016162">
    <property type="entry name" value="Ald_DH_N"/>
</dbReference>
<evidence type="ECO:0000256" key="3">
    <source>
        <dbReference type="ARBA" id="ARBA00023002"/>
    </source>
</evidence>
<organism evidence="7 8">
    <name type="scientific">Picrophilus torridus (strain ATCC 700027 / DSM 9790 / JCM 10055 / NBRC 100828 / KAW 2/3)</name>
    <dbReference type="NCBI Taxonomy" id="1122961"/>
    <lineage>
        <taxon>Archaea</taxon>
        <taxon>Methanobacteriati</taxon>
        <taxon>Thermoplasmatota</taxon>
        <taxon>Thermoplasmata</taxon>
        <taxon>Thermoplasmatales</taxon>
        <taxon>Picrophilaceae</taxon>
        <taxon>Picrophilus</taxon>
    </lineage>
</organism>
<dbReference type="PANTHER" id="PTHR42862">
    <property type="entry name" value="DELTA-1-PYRROLINE-5-CARBOXYLATE DEHYDROGENASE 1, ISOFORM A-RELATED"/>
    <property type="match status" value="1"/>
</dbReference>
<dbReference type="EC" id="1.2.1.88" evidence="2"/>
<dbReference type="FunFam" id="3.40.309.10:FF:000005">
    <property type="entry name" value="1-pyrroline-5-carboxylate dehydrogenase 1"/>
    <property type="match status" value="1"/>
</dbReference>
<dbReference type="GO" id="GO:0010133">
    <property type="term" value="P:L-proline catabolic process to L-glutamate"/>
    <property type="evidence" value="ECO:0007669"/>
    <property type="project" value="TreeGrafter"/>
</dbReference>
<accession>Q6KZK6</accession>
<evidence type="ECO:0000256" key="2">
    <source>
        <dbReference type="ARBA" id="ARBA00012884"/>
    </source>
</evidence>
<dbReference type="EMBL" id="AE017261">
    <property type="protein sequence ID" value="AAT43846.1"/>
    <property type="molecule type" value="Genomic_DNA"/>
</dbReference>
<dbReference type="Pfam" id="PF00171">
    <property type="entry name" value="Aldedh"/>
    <property type="match status" value="1"/>
</dbReference>
<feature type="domain" description="Aldehyde dehydrogenase" evidence="6">
    <location>
        <begin position="49"/>
        <end position="509"/>
    </location>
</feature>
<sequence>MFYNENTYIKMKASGKEDEFDKKYEEALESVKGYFGKEYPNIIINDVNEEKKIKDISPIDESELAEFQLASKESIERAIDILSSGYKKWFQVPYDARVNIIEKALRMLQERKFEFAALLTYENGKNRYEAMGDVDEAIDFMKYYSMSMIENHGFIKFTGKAYENEESMSFMKPYGLFAVISPFNFFSIGVGMTTGPLITGNAVLLKPSSDIPLSLYLFVRLLIEAGVNKDAIAFVSGTGSLIGDIITENKKVSGVVFTGSRDVGLRIFKNATKYGPKPVITEMGGKDAVIISDKADLKKAVEGCVRSSFGFAGQKCSASSLIYVHEKIYDEFIEKFVERTKSIKVGDPREKSTFMNPVVNKDAYEKYKKMCDTYFKEGKILTGARIMDRKGYYVEPTVITDLKPDSYIVRNEIFLPAVAIIKVKSIDDAINDINSMDYGLTGGIFTEDPEEYQHYFESVDVGVVYANRAAGASTGAMVGSQPFVGWKLSGSTGKGTGSFYYLTQFLREQSITIAH</sequence>
<evidence type="ECO:0000256" key="4">
    <source>
        <dbReference type="ARBA" id="ARBA00023027"/>
    </source>
</evidence>
<dbReference type="InterPro" id="IPR015590">
    <property type="entry name" value="Aldehyde_DH_dom"/>
</dbReference>
<dbReference type="SUPFAM" id="SSF53720">
    <property type="entry name" value="ALDH-like"/>
    <property type="match status" value="1"/>
</dbReference>
<comment type="catalytic activity">
    <reaction evidence="5">
        <text>L-glutamate 5-semialdehyde + NAD(+) + H2O = L-glutamate + NADH + 2 H(+)</text>
        <dbReference type="Rhea" id="RHEA:30235"/>
        <dbReference type="ChEBI" id="CHEBI:15377"/>
        <dbReference type="ChEBI" id="CHEBI:15378"/>
        <dbReference type="ChEBI" id="CHEBI:29985"/>
        <dbReference type="ChEBI" id="CHEBI:57540"/>
        <dbReference type="ChEBI" id="CHEBI:57945"/>
        <dbReference type="ChEBI" id="CHEBI:58066"/>
        <dbReference type="EC" id="1.2.1.88"/>
    </reaction>
</comment>
<gene>
    <name evidence="7" type="ordered locus">PTO1261</name>
</gene>
<dbReference type="PATRIC" id="fig|263820.9.peg.1309"/>
<dbReference type="Proteomes" id="UP000000438">
    <property type="component" value="Chromosome"/>
</dbReference>